<dbReference type="Gene3D" id="1.10.10.10">
    <property type="entry name" value="Winged helix-like DNA-binding domain superfamily/Winged helix DNA-binding domain"/>
    <property type="match status" value="1"/>
</dbReference>
<dbReference type="CDD" id="cd00090">
    <property type="entry name" value="HTH_ARSR"/>
    <property type="match status" value="1"/>
</dbReference>
<dbReference type="GO" id="GO:0045892">
    <property type="term" value="P:negative regulation of DNA-templated transcription"/>
    <property type="evidence" value="ECO:0007669"/>
    <property type="project" value="TreeGrafter"/>
</dbReference>
<sequence length="254" mass="28513">MTSLQDKSSLPPSYRNLQILEVLASEGRPLTATEINASLNLPVPTIHRLVGNLEAEGFLIRHIDGRSYQPGPKLRQMMQGVIRFWHQDLPQRDVLIRLNQRLGETCNLSIPDGDAMLYIDRVETQWPLRIQLHVGSRVPLHATSAGKMALSQIDDGKLGRYLKRAELRAYTAQTLTDPDRLREELRQIRQQGYSSDTGEFVPGMIAMAVPVLDRSGQLIATVSFHAPVQRLTLAEGMKYLPDLRAAAEELAELM</sequence>
<evidence type="ECO:0000256" key="2">
    <source>
        <dbReference type="ARBA" id="ARBA00023125"/>
    </source>
</evidence>
<keyword evidence="3" id="KW-0804">Transcription</keyword>
<dbReference type="GO" id="GO:0003677">
    <property type="term" value="F:DNA binding"/>
    <property type="evidence" value="ECO:0007669"/>
    <property type="project" value="UniProtKB-KW"/>
</dbReference>
<dbReference type="AlphaFoldDB" id="A0A1I3E8W9"/>
<dbReference type="InterPro" id="IPR036390">
    <property type="entry name" value="WH_DNA-bd_sf"/>
</dbReference>
<accession>A0A1I3E8W9</accession>
<gene>
    <name evidence="6" type="ORF">SAMN04488021_1463</name>
</gene>
<feature type="domain" description="HTH iclR-type" evidence="4">
    <location>
        <begin position="10"/>
        <end position="72"/>
    </location>
</feature>
<dbReference type="PANTHER" id="PTHR30136:SF35">
    <property type="entry name" value="HTH-TYPE TRANSCRIPTIONAL REGULATOR RV1719"/>
    <property type="match status" value="1"/>
</dbReference>
<dbReference type="STRING" id="34004.SAMN04488021_1463"/>
<dbReference type="OrthoDB" id="8357778at2"/>
<dbReference type="InterPro" id="IPR029016">
    <property type="entry name" value="GAF-like_dom_sf"/>
</dbReference>
<keyword evidence="2" id="KW-0238">DNA-binding</keyword>
<dbReference type="RefSeq" id="WP_074970525.1">
    <property type="nucleotide sequence ID" value="NZ_CBCRYP010000038.1"/>
</dbReference>
<dbReference type="InterPro" id="IPR036388">
    <property type="entry name" value="WH-like_DNA-bd_sf"/>
</dbReference>
<dbReference type="SUPFAM" id="SSF55781">
    <property type="entry name" value="GAF domain-like"/>
    <property type="match status" value="1"/>
</dbReference>
<dbReference type="Gene3D" id="3.30.450.40">
    <property type="match status" value="1"/>
</dbReference>
<dbReference type="InterPro" id="IPR014757">
    <property type="entry name" value="Tscrpt_reg_IclR_C"/>
</dbReference>
<dbReference type="Pfam" id="PF09339">
    <property type="entry name" value="HTH_IclR"/>
    <property type="match status" value="1"/>
</dbReference>
<evidence type="ECO:0000313" key="6">
    <source>
        <dbReference type="EMBL" id="SFH95338.1"/>
    </source>
</evidence>
<dbReference type="Proteomes" id="UP000183635">
    <property type="component" value="Unassembled WGS sequence"/>
</dbReference>
<feature type="domain" description="IclR-ED" evidence="5">
    <location>
        <begin position="73"/>
        <end position="254"/>
    </location>
</feature>
<keyword evidence="7" id="KW-1185">Reference proteome</keyword>
<dbReference type="PROSITE" id="PS51077">
    <property type="entry name" value="HTH_ICLR"/>
    <property type="match status" value="1"/>
</dbReference>
<dbReference type="SUPFAM" id="SSF46785">
    <property type="entry name" value="Winged helix' DNA-binding domain"/>
    <property type="match status" value="1"/>
</dbReference>
<evidence type="ECO:0000313" key="7">
    <source>
        <dbReference type="Proteomes" id="UP000183635"/>
    </source>
</evidence>
<dbReference type="EMBL" id="FOPU01000046">
    <property type="protein sequence ID" value="SFH95338.1"/>
    <property type="molecule type" value="Genomic_DNA"/>
</dbReference>
<reference evidence="6 7" key="1">
    <citation type="submission" date="2016-10" db="EMBL/GenBank/DDBJ databases">
        <authorList>
            <person name="de Groot N.N."/>
        </authorList>
    </citation>
    <scope>NUCLEOTIDE SEQUENCE [LARGE SCALE GENOMIC DNA]</scope>
    <source>
        <strain evidence="6 7">DSM 8537</strain>
    </source>
</reference>
<dbReference type="Pfam" id="PF01614">
    <property type="entry name" value="IclR_C"/>
    <property type="match status" value="1"/>
</dbReference>
<evidence type="ECO:0000259" key="4">
    <source>
        <dbReference type="PROSITE" id="PS51077"/>
    </source>
</evidence>
<dbReference type="PANTHER" id="PTHR30136">
    <property type="entry name" value="HELIX-TURN-HELIX TRANSCRIPTIONAL REGULATOR, ICLR FAMILY"/>
    <property type="match status" value="1"/>
</dbReference>
<evidence type="ECO:0000259" key="5">
    <source>
        <dbReference type="PROSITE" id="PS51078"/>
    </source>
</evidence>
<dbReference type="GO" id="GO:0003700">
    <property type="term" value="F:DNA-binding transcription factor activity"/>
    <property type="evidence" value="ECO:0007669"/>
    <property type="project" value="TreeGrafter"/>
</dbReference>
<dbReference type="InterPro" id="IPR005471">
    <property type="entry name" value="Tscrpt_reg_IclR_N"/>
</dbReference>
<keyword evidence="1" id="KW-0805">Transcription regulation</keyword>
<protein>
    <submittedName>
        <fullName evidence="6">Transcriptional regulator, IclR family</fullName>
    </submittedName>
</protein>
<dbReference type="InterPro" id="IPR050707">
    <property type="entry name" value="HTH_MetabolicPath_Reg"/>
</dbReference>
<name>A0A1I3E8W9_9RHOB</name>
<dbReference type="InterPro" id="IPR011991">
    <property type="entry name" value="ArsR-like_HTH"/>
</dbReference>
<evidence type="ECO:0000256" key="1">
    <source>
        <dbReference type="ARBA" id="ARBA00023015"/>
    </source>
</evidence>
<organism evidence="6 7">
    <name type="scientific">Paracoccus aminovorans</name>
    <dbReference type="NCBI Taxonomy" id="34004"/>
    <lineage>
        <taxon>Bacteria</taxon>
        <taxon>Pseudomonadati</taxon>
        <taxon>Pseudomonadota</taxon>
        <taxon>Alphaproteobacteria</taxon>
        <taxon>Rhodobacterales</taxon>
        <taxon>Paracoccaceae</taxon>
        <taxon>Paracoccus</taxon>
    </lineage>
</organism>
<proteinExistence type="predicted"/>
<dbReference type="PROSITE" id="PS51078">
    <property type="entry name" value="ICLR_ED"/>
    <property type="match status" value="1"/>
</dbReference>
<evidence type="ECO:0000256" key="3">
    <source>
        <dbReference type="ARBA" id="ARBA00023163"/>
    </source>
</evidence>